<comment type="catalytic activity">
    <reaction evidence="5">
        <text>3-deoxy-alpha-D-manno-oct-2-ulosonate + CTP = CMP-3-deoxy-beta-D-manno-octulosonate + diphosphate</text>
        <dbReference type="Rhea" id="RHEA:23448"/>
        <dbReference type="ChEBI" id="CHEBI:33019"/>
        <dbReference type="ChEBI" id="CHEBI:37563"/>
        <dbReference type="ChEBI" id="CHEBI:85986"/>
        <dbReference type="ChEBI" id="CHEBI:85987"/>
        <dbReference type="EC" id="2.7.7.38"/>
    </reaction>
</comment>
<dbReference type="GO" id="GO:0005829">
    <property type="term" value="C:cytosol"/>
    <property type="evidence" value="ECO:0007669"/>
    <property type="project" value="TreeGrafter"/>
</dbReference>
<dbReference type="FunFam" id="3.90.550.10:FF:000011">
    <property type="entry name" value="3-deoxy-manno-octulosonate cytidylyltransferase"/>
    <property type="match status" value="1"/>
</dbReference>
<keyword evidence="3 5" id="KW-0548">Nucleotidyltransferase</keyword>
<dbReference type="CDD" id="cd02517">
    <property type="entry name" value="CMP-KDO-Synthetase"/>
    <property type="match status" value="1"/>
</dbReference>
<keyword evidence="2 5" id="KW-0808">Transferase</keyword>
<proteinExistence type="inferred from homology"/>
<evidence type="ECO:0000256" key="2">
    <source>
        <dbReference type="ARBA" id="ARBA00022679"/>
    </source>
</evidence>
<dbReference type="InterPro" id="IPR003329">
    <property type="entry name" value="Cytidylyl_trans"/>
</dbReference>
<comment type="subcellular location">
    <subcellularLocation>
        <location evidence="5">Cytoplasm</location>
    </subcellularLocation>
    <subcellularLocation>
        <location evidence="1">Membrane</location>
    </subcellularLocation>
</comment>
<keyword evidence="4 5" id="KW-0448">Lipopolysaccharide biosynthesis</keyword>
<evidence type="ECO:0000313" key="7">
    <source>
        <dbReference type="Proteomes" id="UP001209229"/>
    </source>
</evidence>
<dbReference type="HAMAP" id="MF_00057">
    <property type="entry name" value="KdsB"/>
    <property type="match status" value="1"/>
</dbReference>
<reference evidence="6" key="1">
    <citation type="submission" date="2022-10" db="EMBL/GenBank/DDBJ databases">
        <authorList>
            <person name="Yu W.X."/>
        </authorList>
    </citation>
    <scope>NUCLEOTIDE SEQUENCE</scope>
    <source>
        <strain evidence="6">AAT</strain>
    </source>
</reference>
<dbReference type="PANTHER" id="PTHR42866:SF2">
    <property type="entry name" value="3-DEOXY-MANNO-OCTULOSONATE CYTIDYLYLTRANSFERASE, MITOCHONDRIAL"/>
    <property type="match status" value="1"/>
</dbReference>
<dbReference type="Pfam" id="PF02348">
    <property type="entry name" value="CTP_transf_3"/>
    <property type="match status" value="1"/>
</dbReference>
<protein>
    <recommendedName>
        <fullName evidence="5">3-deoxy-manno-octulosonate cytidylyltransferase</fullName>
        <ecNumber evidence="5">2.7.7.38</ecNumber>
    </recommendedName>
    <alternativeName>
        <fullName evidence="5">CMP-2-keto-3-deoxyoctulosonic acid synthase</fullName>
        <shortName evidence="5">CKS</shortName>
        <shortName evidence="5">CMP-KDO synthase</shortName>
    </alternativeName>
</protein>
<dbReference type="EMBL" id="JAPDPJ010000042">
    <property type="protein sequence ID" value="MCW3788013.1"/>
    <property type="molecule type" value="Genomic_DNA"/>
</dbReference>
<dbReference type="RefSeq" id="WP_301191574.1">
    <property type="nucleotide sequence ID" value="NZ_JAPDPJ010000042.1"/>
</dbReference>
<comment type="caution">
    <text evidence="6">The sequence shown here is derived from an EMBL/GenBank/DDBJ whole genome shotgun (WGS) entry which is preliminary data.</text>
</comment>
<name>A0AAE3SHA1_9BACT</name>
<dbReference type="PANTHER" id="PTHR42866">
    <property type="entry name" value="3-DEOXY-MANNO-OCTULOSONATE CYTIDYLYLTRANSFERASE"/>
    <property type="match status" value="1"/>
</dbReference>
<organism evidence="6 7">
    <name type="scientific">Plebeiibacterium sediminum</name>
    <dbReference type="NCBI Taxonomy" id="2992112"/>
    <lineage>
        <taxon>Bacteria</taxon>
        <taxon>Pseudomonadati</taxon>
        <taxon>Bacteroidota</taxon>
        <taxon>Bacteroidia</taxon>
        <taxon>Marinilabiliales</taxon>
        <taxon>Marinilabiliaceae</taxon>
        <taxon>Plebeiibacterium</taxon>
    </lineage>
</organism>
<dbReference type="NCBIfam" id="TIGR00466">
    <property type="entry name" value="kdsB"/>
    <property type="match status" value="1"/>
</dbReference>
<evidence type="ECO:0000256" key="5">
    <source>
        <dbReference type="HAMAP-Rule" id="MF_00057"/>
    </source>
</evidence>
<comment type="function">
    <text evidence="5">Activates KDO (a required 8-carbon sugar) for incorporation into bacterial lipopolysaccharide in Gram-negative bacteria.</text>
</comment>
<accession>A0AAE3SHA1</accession>
<evidence type="ECO:0000256" key="1">
    <source>
        <dbReference type="ARBA" id="ARBA00004370"/>
    </source>
</evidence>
<dbReference type="NCBIfam" id="NF003950">
    <property type="entry name" value="PRK05450.1-3"/>
    <property type="match status" value="1"/>
</dbReference>
<dbReference type="AlphaFoldDB" id="A0AAE3SHA1"/>
<evidence type="ECO:0000313" key="6">
    <source>
        <dbReference type="EMBL" id="MCW3788013.1"/>
    </source>
</evidence>
<comment type="similarity">
    <text evidence="5">Belongs to the KdsB family.</text>
</comment>
<dbReference type="GO" id="GO:0008690">
    <property type="term" value="F:3-deoxy-manno-octulosonate cytidylyltransferase activity"/>
    <property type="evidence" value="ECO:0007669"/>
    <property type="project" value="UniProtKB-UniRule"/>
</dbReference>
<dbReference type="SUPFAM" id="SSF53448">
    <property type="entry name" value="Nucleotide-diphospho-sugar transferases"/>
    <property type="match status" value="1"/>
</dbReference>
<evidence type="ECO:0000256" key="3">
    <source>
        <dbReference type="ARBA" id="ARBA00022695"/>
    </source>
</evidence>
<dbReference type="InterPro" id="IPR029044">
    <property type="entry name" value="Nucleotide-diphossugar_trans"/>
</dbReference>
<gene>
    <name evidence="5 6" type="primary">kdsB</name>
    <name evidence="6" type="ORF">OM075_16170</name>
</gene>
<comment type="pathway">
    <text evidence="5">Nucleotide-sugar biosynthesis; CMP-3-deoxy-D-manno-octulosonate biosynthesis; CMP-3-deoxy-D-manno-octulosonate from 3-deoxy-D-manno-octulosonate and CTP: step 1/1.</text>
</comment>
<dbReference type="NCBIfam" id="NF009905">
    <property type="entry name" value="PRK13368.1"/>
    <property type="match status" value="1"/>
</dbReference>
<keyword evidence="7" id="KW-1185">Reference proteome</keyword>
<dbReference type="Proteomes" id="UP001209229">
    <property type="component" value="Unassembled WGS sequence"/>
</dbReference>
<dbReference type="EC" id="2.7.7.38" evidence="5"/>
<dbReference type="GO" id="GO:0033468">
    <property type="term" value="P:CMP-keto-3-deoxy-D-manno-octulosonic acid biosynthetic process"/>
    <property type="evidence" value="ECO:0007669"/>
    <property type="project" value="UniProtKB-UniRule"/>
</dbReference>
<dbReference type="GO" id="GO:0009103">
    <property type="term" value="P:lipopolysaccharide biosynthetic process"/>
    <property type="evidence" value="ECO:0007669"/>
    <property type="project" value="UniProtKB-UniRule"/>
</dbReference>
<dbReference type="NCBIfam" id="NF003952">
    <property type="entry name" value="PRK05450.1-5"/>
    <property type="match status" value="1"/>
</dbReference>
<evidence type="ECO:0000256" key="4">
    <source>
        <dbReference type="ARBA" id="ARBA00022985"/>
    </source>
</evidence>
<dbReference type="InterPro" id="IPR004528">
    <property type="entry name" value="KdsB"/>
</dbReference>
<dbReference type="Gene3D" id="3.90.550.10">
    <property type="entry name" value="Spore Coat Polysaccharide Biosynthesis Protein SpsA, Chain A"/>
    <property type="match status" value="1"/>
</dbReference>
<dbReference type="GO" id="GO:0016020">
    <property type="term" value="C:membrane"/>
    <property type="evidence" value="ECO:0007669"/>
    <property type="project" value="UniProtKB-SubCell"/>
</dbReference>
<sequence>MNIVGIIPSRYSSSRLPGKPLAMIGDKPMVQWVFENCSKGLEHVFVATDDQRIVDAVEAFGGKAVMTREDHTSGTDRCAEAAKNIKEKYGLDSDVIINIQGDEPFFNPEILEDIKKSFNNPETQIATLIQEATEQDHIFNPGEAKVVLNHKSEAIFFSRSPIPYLRNVEQSEWLNNHTYYRHLGIYAYRIDTLNKIVQLEPSTLEKAESLEQLRWIENGIPVTCVLTDMDETMCIDTPEDLKKANEFIQNR</sequence>
<keyword evidence="5" id="KW-0963">Cytoplasm</keyword>